<keyword evidence="2" id="KW-1185">Reference proteome</keyword>
<dbReference type="Proteomes" id="UP001183809">
    <property type="component" value="Unassembled WGS sequence"/>
</dbReference>
<feature type="non-terminal residue" evidence="1">
    <location>
        <position position="68"/>
    </location>
</feature>
<sequence>MLNDAPVNVWDRELEELFLRIGSRFTRIEPRRRMRDYVRGLLAPVGRKNGWQLAEWAGHATPDGLQYL</sequence>
<protein>
    <submittedName>
        <fullName evidence="1">IS701 family transposase</fullName>
    </submittedName>
</protein>
<organism evidence="1 2">
    <name type="scientific">Streptomyces gibsoniae</name>
    <dbReference type="NCBI Taxonomy" id="3075529"/>
    <lineage>
        <taxon>Bacteria</taxon>
        <taxon>Bacillati</taxon>
        <taxon>Actinomycetota</taxon>
        <taxon>Actinomycetes</taxon>
        <taxon>Kitasatosporales</taxon>
        <taxon>Streptomycetaceae</taxon>
        <taxon>Streptomyces</taxon>
    </lineage>
</organism>
<name>A0ABU2UB64_9ACTN</name>
<reference evidence="2" key="1">
    <citation type="submission" date="2023-07" db="EMBL/GenBank/DDBJ databases">
        <title>30 novel species of actinomycetes from the DSMZ collection.</title>
        <authorList>
            <person name="Nouioui I."/>
        </authorList>
    </citation>
    <scope>NUCLEOTIDE SEQUENCE [LARGE SCALE GENOMIC DNA]</scope>
    <source>
        <strain evidence="2">DSM 41699</strain>
    </source>
</reference>
<comment type="caution">
    <text evidence="1">The sequence shown here is derived from an EMBL/GenBank/DDBJ whole genome shotgun (WGS) entry which is preliminary data.</text>
</comment>
<evidence type="ECO:0000313" key="2">
    <source>
        <dbReference type="Proteomes" id="UP001183809"/>
    </source>
</evidence>
<dbReference type="EMBL" id="JAVREY010000509">
    <property type="protein sequence ID" value="MDT0470483.1"/>
    <property type="molecule type" value="Genomic_DNA"/>
</dbReference>
<proteinExistence type="predicted"/>
<accession>A0ABU2UB64</accession>
<evidence type="ECO:0000313" key="1">
    <source>
        <dbReference type="EMBL" id="MDT0470483.1"/>
    </source>
</evidence>
<gene>
    <name evidence="1" type="ORF">RM764_47640</name>
</gene>